<gene>
    <name evidence="1" type="ORF">BG04_5326</name>
</gene>
<name>A0A0B6AL90_PRIM2</name>
<dbReference type="Proteomes" id="UP000031829">
    <property type="component" value="Chromosome"/>
</dbReference>
<protein>
    <submittedName>
        <fullName evidence="1">Putative membrane protein</fullName>
    </submittedName>
</protein>
<organism evidence="1 2">
    <name type="scientific">Priestia megaterium (strain ATCC 14581 / DSM 32 / CCUG 1817 / JCM 2506 / NBRC 15308 / NCIMB 9376 / NCTC 10342 / NRRL B-14308 / VKM B-512 / Ford 19)</name>
    <name type="common">Bacillus megaterium</name>
    <dbReference type="NCBI Taxonomy" id="1348623"/>
    <lineage>
        <taxon>Bacteria</taxon>
        <taxon>Bacillati</taxon>
        <taxon>Bacillota</taxon>
        <taxon>Bacilli</taxon>
        <taxon>Bacillales</taxon>
        <taxon>Bacillaceae</taxon>
        <taxon>Priestia</taxon>
    </lineage>
</organism>
<accession>A0A0B6AL90</accession>
<dbReference type="KEGG" id="bmeg:BG04_5326"/>
<sequence>MGKASRILKWVSGGLEALWGIPLLGGTLVISLAYTPLILMLALHIVGLVFAIKTNKVRTGHIMGIVCSAIAWIPVVGMIMHILTAIFLLIEAAKDNEPSEDAA</sequence>
<evidence type="ECO:0000313" key="2">
    <source>
        <dbReference type="Proteomes" id="UP000031829"/>
    </source>
</evidence>
<reference evidence="1 2" key="1">
    <citation type="journal article" date="2015" name="Genome Announc.">
        <title>Complete genome sequences for 35 biothreat assay-relevant bacillus species.</title>
        <authorList>
            <person name="Johnson S.L."/>
            <person name="Daligault H.E."/>
            <person name="Davenport K.W."/>
            <person name="Jaissle J."/>
            <person name="Frey K.G."/>
            <person name="Ladner J.T."/>
            <person name="Broomall S.M."/>
            <person name="Bishop-Lilly K.A."/>
            <person name="Bruce D.C."/>
            <person name="Gibbons H.S."/>
            <person name="Coyne S.R."/>
            <person name="Lo C.C."/>
            <person name="Meincke L."/>
            <person name="Munk A.C."/>
            <person name="Koroleva G.I."/>
            <person name="Rosenzweig C.N."/>
            <person name="Palacios G.F."/>
            <person name="Redden C.L."/>
            <person name="Minogue T.D."/>
            <person name="Chain P.S."/>
        </authorList>
    </citation>
    <scope>NUCLEOTIDE SEQUENCE [LARGE SCALE GENOMIC DNA]</scope>
    <source>
        <strain evidence="2">ATCC 14581 / DSM 32 / JCM 2506 / NBRC 15308 / NCIMB 9376 / NCTC 10342 / NRRL B-14308 / VKM B-512</strain>
    </source>
</reference>
<proteinExistence type="predicted"/>
<dbReference type="GeneID" id="93643275"/>
<dbReference type="EMBL" id="CP009920">
    <property type="protein sequence ID" value="AJI21822.1"/>
    <property type="molecule type" value="Genomic_DNA"/>
</dbReference>
<dbReference type="HOGENOM" id="CLU_158501_0_0_9"/>
<dbReference type="AlphaFoldDB" id="A0A0B6AL90"/>
<evidence type="ECO:0000313" key="1">
    <source>
        <dbReference type="EMBL" id="AJI21822.1"/>
    </source>
</evidence>
<dbReference type="RefSeq" id="WP_013057484.1">
    <property type="nucleotide sequence ID" value="NZ_BCVB01000011.1"/>
</dbReference>